<dbReference type="Proteomes" id="UP000785679">
    <property type="component" value="Unassembled WGS sequence"/>
</dbReference>
<keyword evidence="2" id="KW-1185">Reference proteome</keyword>
<comment type="caution">
    <text evidence="1">The sequence shown here is derived from an EMBL/GenBank/DDBJ whole genome shotgun (WGS) entry which is preliminary data.</text>
</comment>
<accession>A0A8J8NJF3</accession>
<dbReference type="EMBL" id="RRYP01014962">
    <property type="protein sequence ID" value="TNV75729.1"/>
    <property type="molecule type" value="Genomic_DNA"/>
</dbReference>
<reference evidence="1" key="1">
    <citation type="submission" date="2019-06" db="EMBL/GenBank/DDBJ databases">
        <authorList>
            <person name="Zheng W."/>
        </authorList>
    </citation>
    <scope>NUCLEOTIDE SEQUENCE</scope>
    <source>
        <strain evidence="1">QDHG01</strain>
    </source>
</reference>
<proteinExistence type="predicted"/>
<name>A0A8J8NJF3_HALGN</name>
<gene>
    <name evidence="1" type="ORF">FGO68_gene1320</name>
</gene>
<sequence>MDSQLTEVTVRAFVCDDLYQTTLLSLPNSPDIAKAEISKIITQLESVVPYLTLKRHELQFKSKKVHFYGKYEKFSFLQDHQDEELTSADLYFHSPSISAKKREERSQAYEEQACKCTGDSHTCKEPIDQESAGPQEVSQDQQLDAILKDLVAMQQFLCSSQDTQYTLAQLKISLGSLYHYVDQVSSLYNSQPYW</sequence>
<organism evidence="1 2">
    <name type="scientific">Halteria grandinella</name>
    <dbReference type="NCBI Taxonomy" id="5974"/>
    <lineage>
        <taxon>Eukaryota</taxon>
        <taxon>Sar</taxon>
        <taxon>Alveolata</taxon>
        <taxon>Ciliophora</taxon>
        <taxon>Intramacronucleata</taxon>
        <taxon>Spirotrichea</taxon>
        <taxon>Stichotrichia</taxon>
        <taxon>Sporadotrichida</taxon>
        <taxon>Halteriidae</taxon>
        <taxon>Halteria</taxon>
    </lineage>
</organism>
<evidence type="ECO:0000313" key="2">
    <source>
        <dbReference type="Proteomes" id="UP000785679"/>
    </source>
</evidence>
<protein>
    <submittedName>
        <fullName evidence="1">Uncharacterized protein</fullName>
    </submittedName>
</protein>
<evidence type="ECO:0000313" key="1">
    <source>
        <dbReference type="EMBL" id="TNV75729.1"/>
    </source>
</evidence>
<dbReference type="AlphaFoldDB" id="A0A8J8NJF3"/>